<name>A0A3M0CFX0_9EURY</name>
<feature type="compositionally biased region" description="Acidic residues" evidence="1">
    <location>
        <begin position="1"/>
        <end position="11"/>
    </location>
</feature>
<evidence type="ECO:0000313" key="4">
    <source>
        <dbReference type="Proteomes" id="UP000277326"/>
    </source>
</evidence>
<comment type="caution">
    <text evidence="3">The sequence shown here is derived from an EMBL/GenBank/DDBJ whole genome shotgun (WGS) entry which is preliminary data.</text>
</comment>
<dbReference type="AlphaFoldDB" id="A0A3M0CFX0"/>
<gene>
    <name evidence="3" type="ORF">ATH50_3602</name>
</gene>
<reference evidence="3 4" key="1">
    <citation type="journal article" date="2015" name="Stand. Genomic Sci.">
        <title>Genomic Encyclopedia of Bacterial and Archaeal Type Strains, Phase III: the genomes of soil and plant-associated and newly described type strains.</title>
        <authorList>
            <person name="Whitman W.B."/>
            <person name="Woyke T."/>
            <person name="Klenk H.P."/>
            <person name="Zhou Y."/>
            <person name="Lilburn T.G."/>
            <person name="Beck B.J."/>
            <person name="De Vos P."/>
            <person name="Vandamme P."/>
            <person name="Eisen J.A."/>
            <person name="Garrity G."/>
            <person name="Hugenholtz P."/>
            <person name="Kyrpides N.C."/>
        </authorList>
    </citation>
    <scope>NUCLEOTIDE SEQUENCE [LARGE SCALE GENOMIC DNA]</scope>
    <source>
        <strain evidence="3 4">CGMCC 1.10124</strain>
    </source>
</reference>
<accession>A0A3M0CFX0</accession>
<organism evidence="3 4">
    <name type="scientific">Haloplanus aerogenes</name>
    <dbReference type="NCBI Taxonomy" id="660522"/>
    <lineage>
        <taxon>Archaea</taxon>
        <taxon>Methanobacteriati</taxon>
        <taxon>Methanobacteriota</taxon>
        <taxon>Stenosarchaea group</taxon>
        <taxon>Halobacteria</taxon>
        <taxon>Halobacteriales</taxon>
        <taxon>Haloferacaceae</taxon>
        <taxon>Haloplanus</taxon>
    </lineage>
</organism>
<feature type="compositionally biased region" description="Basic and acidic residues" evidence="1">
    <location>
        <begin position="17"/>
        <end position="29"/>
    </location>
</feature>
<evidence type="ECO:0000313" key="3">
    <source>
        <dbReference type="EMBL" id="RMB08272.1"/>
    </source>
</evidence>
<dbReference type="Proteomes" id="UP000277326">
    <property type="component" value="Unassembled WGS sequence"/>
</dbReference>
<sequence>MITVAEDDDDLAALREQTSHGDRIEEAAAEDARRDLVENILDELEAIDAGDKQKTISVWDGHLAAFIRALEENPDRLEEVGHALQRQLDIEEGDVDRSEILRLALRLGFQEAAPKEFEAVREAAREQATKGL</sequence>
<feature type="domain" description="DUF8115" evidence="2">
    <location>
        <begin position="6"/>
        <end position="130"/>
    </location>
</feature>
<dbReference type="Pfam" id="PF26424">
    <property type="entry name" value="DUF8115"/>
    <property type="match status" value="1"/>
</dbReference>
<feature type="region of interest" description="Disordered" evidence="1">
    <location>
        <begin position="1"/>
        <end position="29"/>
    </location>
</feature>
<dbReference type="InterPro" id="IPR058428">
    <property type="entry name" value="DUF8115"/>
</dbReference>
<proteinExistence type="predicted"/>
<protein>
    <recommendedName>
        <fullName evidence="2">DUF8115 domain-containing protein</fullName>
    </recommendedName>
</protein>
<evidence type="ECO:0000256" key="1">
    <source>
        <dbReference type="SAM" id="MobiDB-lite"/>
    </source>
</evidence>
<dbReference type="EMBL" id="REFS01000011">
    <property type="protein sequence ID" value="RMB08272.1"/>
    <property type="molecule type" value="Genomic_DNA"/>
</dbReference>
<evidence type="ECO:0000259" key="2">
    <source>
        <dbReference type="Pfam" id="PF26424"/>
    </source>
</evidence>